<dbReference type="EC" id="2.5.1.17" evidence="4 15"/>
<evidence type="ECO:0000256" key="10">
    <source>
        <dbReference type="ARBA" id="ARBA00031529"/>
    </source>
</evidence>
<dbReference type="GO" id="GO:0008817">
    <property type="term" value="F:corrinoid adenosyltransferase activity"/>
    <property type="evidence" value="ECO:0007669"/>
    <property type="project" value="UniProtKB-UniRule"/>
</dbReference>
<dbReference type="Proteomes" id="UP000315700">
    <property type="component" value="Chromosome"/>
</dbReference>
<evidence type="ECO:0000256" key="14">
    <source>
        <dbReference type="ARBA" id="ARBA00048692"/>
    </source>
</evidence>
<evidence type="ECO:0000313" key="18">
    <source>
        <dbReference type="Proteomes" id="UP000315700"/>
    </source>
</evidence>
<dbReference type="InterPro" id="IPR029499">
    <property type="entry name" value="PduO-typ"/>
</dbReference>
<sequence>MTSPTAPEIPLVYLNRIYTKTGDAGETGLGDGSRVSKTHPRVVAYGTVDELNSVLGLAVANGQFPEDVRELIRSIQNDLFDVGADLCVPPYEGENPETSLRVVESQVTRLERAIDGFNERLQPLNSFILPGGTPAAAFLHLARTVCRRAEIEVVRIPKTEAINEQVVCYLNRLSDLLFVVGRICNDDGRGDVLWTPGKNR</sequence>
<dbReference type="InterPro" id="IPR036451">
    <property type="entry name" value="CblAdoTrfase-like_sf"/>
</dbReference>
<keyword evidence="15" id="KW-0169">Cobalamin biosynthesis</keyword>
<evidence type="ECO:0000256" key="1">
    <source>
        <dbReference type="ARBA" id="ARBA00004496"/>
    </source>
</evidence>
<comment type="catalytic activity">
    <reaction evidence="13 15">
        <text>2 cob(II)yrinate a,c diamide + reduced [electron-transfer flavoprotein] + 2 ATP = 2 adenosylcob(III)yrinate a,c-diamide + 2 triphosphate + oxidized [electron-transfer flavoprotein] + 3 H(+)</text>
        <dbReference type="Rhea" id="RHEA:11528"/>
        <dbReference type="Rhea" id="RHEA-COMP:10685"/>
        <dbReference type="Rhea" id="RHEA-COMP:10686"/>
        <dbReference type="ChEBI" id="CHEBI:15378"/>
        <dbReference type="ChEBI" id="CHEBI:18036"/>
        <dbReference type="ChEBI" id="CHEBI:30616"/>
        <dbReference type="ChEBI" id="CHEBI:57692"/>
        <dbReference type="ChEBI" id="CHEBI:58307"/>
        <dbReference type="ChEBI" id="CHEBI:58503"/>
        <dbReference type="ChEBI" id="CHEBI:58537"/>
        <dbReference type="EC" id="2.5.1.17"/>
    </reaction>
</comment>
<comment type="similarity">
    <text evidence="3 15">Belongs to the Cob(I)alamin adenosyltransferase family.</text>
</comment>
<name>A0A517SLZ5_9PLAN</name>
<dbReference type="GO" id="GO:0009236">
    <property type="term" value="P:cobalamin biosynthetic process"/>
    <property type="evidence" value="ECO:0007669"/>
    <property type="project" value="UniProtKB-UniRule"/>
</dbReference>
<keyword evidence="6" id="KW-0963">Cytoplasm</keyword>
<dbReference type="GO" id="GO:0005737">
    <property type="term" value="C:cytoplasm"/>
    <property type="evidence" value="ECO:0007669"/>
    <property type="project" value="UniProtKB-SubCell"/>
</dbReference>
<evidence type="ECO:0000313" key="17">
    <source>
        <dbReference type="EMBL" id="QDT57156.1"/>
    </source>
</evidence>
<proteinExistence type="inferred from homology"/>
<comment type="catalytic activity">
    <reaction evidence="14 15">
        <text>2 cob(II)alamin + reduced [electron-transfer flavoprotein] + 2 ATP = 2 adenosylcob(III)alamin + 2 triphosphate + oxidized [electron-transfer flavoprotein] + 3 H(+)</text>
        <dbReference type="Rhea" id="RHEA:28671"/>
        <dbReference type="Rhea" id="RHEA-COMP:10685"/>
        <dbReference type="Rhea" id="RHEA-COMP:10686"/>
        <dbReference type="ChEBI" id="CHEBI:15378"/>
        <dbReference type="ChEBI" id="CHEBI:16304"/>
        <dbReference type="ChEBI" id="CHEBI:18036"/>
        <dbReference type="ChEBI" id="CHEBI:18408"/>
        <dbReference type="ChEBI" id="CHEBI:30616"/>
        <dbReference type="ChEBI" id="CHEBI:57692"/>
        <dbReference type="ChEBI" id="CHEBI:58307"/>
        <dbReference type="EC" id="2.5.1.17"/>
    </reaction>
</comment>
<evidence type="ECO:0000256" key="4">
    <source>
        <dbReference type="ARBA" id="ARBA00012454"/>
    </source>
</evidence>
<dbReference type="AlphaFoldDB" id="A0A517SLZ5"/>
<dbReference type="SUPFAM" id="SSF89028">
    <property type="entry name" value="Cobalamin adenosyltransferase-like"/>
    <property type="match status" value="1"/>
</dbReference>
<evidence type="ECO:0000256" key="12">
    <source>
        <dbReference type="ARBA" id="ARBA00033354"/>
    </source>
</evidence>
<protein>
    <recommendedName>
        <fullName evidence="5 15">Corrinoid adenosyltransferase</fullName>
        <ecNumber evidence="4 15">2.5.1.17</ecNumber>
    </recommendedName>
    <alternativeName>
        <fullName evidence="10 15">Cob(II)alamin adenosyltransferase</fullName>
    </alternativeName>
    <alternativeName>
        <fullName evidence="12 15">Cob(II)yrinic acid a,c-diamide adenosyltransferase</fullName>
    </alternativeName>
    <alternativeName>
        <fullName evidence="11 15">Cobinamide/cobalamin adenosyltransferase</fullName>
    </alternativeName>
</protein>
<dbReference type="NCBIfam" id="TIGR00636">
    <property type="entry name" value="PduO_Nterm"/>
    <property type="match status" value="1"/>
</dbReference>
<evidence type="ECO:0000256" key="3">
    <source>
        <dbReference type="ARBA" id="ARBA00007487"/>
    </source>
</evidence>
<dbReference type="PANTHER" id="PTHR12213:SF0">
    <property type="entry name" value="CORRINOID ADENOSYLTRANSFERASE MMAB"/>
    <property type="match status" value="1"/>
</dbReference>
<gene>
    <name evidence="17" type="ORF">Pan44_52230</name>
</gene>
<evidence type="ECO:0000256" key="6">
    <source>
        <dbReference type="ARBA" id="ARBA00022490"/>
    </source>
</evidence>
<dbReference type="KEGG" id="ccos:Pan44_52230"/>
<organism evidence="17 18">
    <name type="scientific">Caulifigura coniformis</name>
    <dbReference type="NCBI Taxonomy" id="2527983"/>
    <lineage>
        <taxon>Bacteria</taxon>
        <taxon>Pseudomonadati</taxon>
        <taxon>Planctomycetota</taxon>
        <taxon>Planctomycetia</taxon>
        <taxon>Planctomycetales</taxon>
        <taxon>Planctomycetaceae</taxon>
        <taxon>Caulifigura</taxon>
    </lineage>
</organism>
<dbReference type="UniPathway" id="UPA00148">
    <property type="reaction ID" value="UER00233"/>
</dbReference>
<keyword evidence="7 15" id="KW-0808">Transferase</keyword>
<dbReference type="FunFam" id="1.20.1200.10:FF:000003">
    <property type="entry name" value="ATP:cob(I)alamin adenosyltransferase"/>
    <property type="match status" value="1"/>
</dbReference>
<reference evidence="17 18" key="1">
    <citation type="submission" date="2019-02" db="EMBL/GenBank/DDBJ databases">
        <title>Deep-cultivation of Planctomycetes and their phenomic and genomic characterization uncovers novel biology.</title>
        <authorList>
            <person name="Wiegand S."/>
            <person name="Jogler M."/>
            <person name="Boedeker C."/>
            <person name="Pinto D."/>
            <person name="Vollmers J."/>
            <person name="Rivas-Marin E."/>
            <person name="Kohn T."/>
            <person name="Peeters S.H."/>
            <person name="Heuer A."/>
            <person name="Rast P."/>
            <person name="Oberbeckmann S."/>
            <person name="Bunk B."/>
            <person name="Jeske O."/>
            <person name="Meyerdierks A."/>
            <person name="Storesund J.E."/>
            <person name="Kallscheuer N."/>
            <person name="Luecker S."/>
            <person name="Lage O.M."/>
            <person name="Pohl T."/>
            <person name="Merkel B.J."/>
            <person name="Hornburger P."/>
            <person name="Mueller R.-W."/>
            <person name="Bruemmer F."/>
            <person name="Labrenz M."/>
            <person name="Spormann A.M."/>
            <person name="Op den Camp H."/>
            <person name="Overmann J."/>
            <person name="Amann R."/>
            <person name="Jetten M.S.M."/>
            <person name="Mascher T."/>
            <person name="Medema M.H."/>
            <person name="Devos D.P."/>
            <person name="Kaster A.-K."/>
            <person name="Ovreas L."/>
            <person name="Rohde M."/>
            <person name="Galperin M.Y."/>
            <person name="Jogler C."/>
        </authorList>
    </citation>
    <scope>NUCLEOTIDE SEQUENCE [LARGE SCALE GENOMIC DNA]</scope>
    <source>
        <strain evidence="17 18">Pan44</strain>
    </source>
</reference>
<dbReference type="EMBL" id="CP036271">
    <property type="protein sequence ID" value="QDT57156.1"/>
    <property type="molecule type" value="Genomic_DNA"/>
</dbReference>
<keyword evidence="8 15" id="KW-0547">Nucleotide-binding</keyword>
<evidence type="ECO:0000256" key="7">
    <source>
        <dbReference type="ARBA" id="ARBA00022679"/>
    </source>
</evidence>
<evidence type="ECO:0000256" key="9">
    <source>
        <dbReference type="ARBA" id="ARBA00022840"/>
    </source>
</evidence>
<dbReference type="InterPro" id="IPR016030">
    <property type="entry name" value="CblAdoTrfase-like"/>
</dbReference>
<evidence type="ECO:0000256" key="15">
    <source>
        <dbReference type="RuleBase" id="RU366026"/>
    </source>
</evidence>
<comment type="subcellular location">
    <subcellularLocation>
        <location evidence="1">Cytoplasm</location>
    </subcellularLocation>
</comment>
<keyword evidence="9 15" id="KW-0067">ATP-binding</keyword>
<keyword evidence="18" id="KW-1185">Reference proteome</keyword>
<evidence type="ECO:0000256" key="2">
    <source>
        <dbReference type="ARBA" id="ARBA00005121"/>
    </source>
</evidence>
<accession>A0A517SLZ5</accession>
<dbReference type="GO" id="GO:0005524">
    <property type="term" value="F:ATP binding"/>
    <property type="evidence" value="ECO:0007669"/>
    <property type="project" value="UniProtKB-UniRule"/>
</dbReference>
<dbReference type="InParanoid" id="A0A517SLZ5"/>
<dbReference type="Gene3D" id="1.20.1200.10">
    <property type="entry name" value="Cobalamin adenosyltransferase-like"/>
    <property type="match status" value="1"/>
</dbReference>
<dbReference type="Pfam" id="PF01923">
    <property type="entry name" value="Cob_adeno_trans"/>
    <property type="match status" value="1"/>
</dbReference>
<dbReference type="PANTHER" id="PTHR12213">
    <property type="entry name" value="CORRINOID ADENOSYLTRANSFERASE"/>
    <property type="match status" value="1"/>
</dbReference>
<evidence type="ECO:0000259" key="16">
    <source>
        <dbReference type="Pfam" id="PF01923"/>
    </source>
</evidence>
<evidence type="ECO:0000256" key="13">
    <source>
        <dbReference type="ARBA" id="ARBA00048555"/>
    </source>
</evidence>
<comment type="pathway">
    <text evidence="2 15">Cofactor biosynthesis; adenosylcobalamin biosynthesis; adenosylcobalamin from cob(II)yrinate a,c-diamide: step 2/7.</text>
</comment>
<evidence type="ECO:0000256" key="5">
    <source>
        <dbReference type="ARBA" id="ARBA00020963"/>
    </source>
</evidence>
<evidence type="ECO:0000256" key="11">
    <source>
        <dbReference type="ARBA" id="ARBA00033334"/>
    </source>
</evidence>
<feature type="domain" description="Cobalamin adenosyltransferase-like" evidence="16">
    <location>
        <begin position="17"/>
        <end position="183"/>
    </location>
</feature>
<evidence type="ECO:0000256" key="8">
    <source>
        <dbReference type="ARBA" id="ARBA00022741"/>
    </source>
</evidence>